<evidence type="ECO:0000256" key="1">
    <source>
        <dbReference type="ARBA" id="ARBA00004123"/>
    </source>
</evidence>
<dbReference type="Proteomes" id="UP000274922">
    <property type="component" value="Unassembled WGS sequence"/>
</dbReference>
<sequence>MSGRVLLDSLPYVDNHLEAPGVAAAVEALIADEKAAMAAAGIVPSALRRATASDPAAPQVEKPLFDGHPVLADLYARTARGEKLDALDRRRYRLEPPMAPDSRSDDADDDDEPSAAAIAAWRAAVDNARVQLAHQETRRAELALVQRFGGTAFRAANAQLAAAVAVAEAEAARAVAATQAVNRKRKADQLLAGKRLDAIEMRSRQALANIVRIQAGMLLAEATAGAAAGATS</sequence>
<evidence type="ECO:0000313" key="9">
    <source>
        <dbReference type="Proteomes" id="UP000274922"/>
    </source>
</evidence>
<dbReference type="GO" id="GO:0071013">
    <property type="term" value="C:catalytic step 2 spliceosome"/>
    <property type="evidence" value="ECO:0007669"/>
    <property type="project" value="TreeGrafter"/>
</dbReference>
<keyword evidence="5" id="KW-0508">mRNA splicing</keyword>
<dbReference type="GO" id="GO:0006397">
    <property type="term" value="P:mRNA processing"/>
    <property type="evidence" value="ECO:0007669"/>
    <property type="project" value="UniProtKB-KW"/>
</dbReference>
<keyword evidence="4" id="KW-0747">Spliceosome</keyword>
<evidence type="ECO:0000256" key="2">
    <source>
        <dbReference type="ARBA" id="ARBA00010788"/>
    </source>
</evidence>
<comment type="similarity">
    <text evidence="2">Belongs to the SPF27 family.</text>
</comment>
<comment type="subcellular location">
    <subcellularLocation>
        <location evidence="1">Nucleus</location>
    </subcellularLocation>
</comment>
<dbReference type="GO" id="GO:0000974">
    <property type="term" value="C:Prp19 complex"/>
    <property type="evidence" value="ECO:0007669"/>
    <property type="project" value="TreeGrafter"/>
</dbReference>
<keyword evidence="9" id="KW-1185">Reference proteome</keyword>
<dbReference type="PANTHER" id="PTHR13296">
    <property type="entry name" value="BCAS2 PROTEIN"/>
    <property type="match status" value="1"/>
</dbReference>
<dbReference type="GO" id="GO:0008380">
    <property type="term" value="P:RNA splicing"/>
    <property type="evidence" value="ECO:0007669"/>
    <property type="project" value="UniProtKB-KW"/>
</dbReference>
<accession>A0A4P9X6V3</accession>
<dbReference type="PANTHER" id="PTHR13296:SF0">
    <property type="entry name" value="PRE-MRNA-SPLICING FACTOR SPF27"/>
    <property type="match status" value="1"/>
</dbReference>
<gene>
    <name evidence="8" type="ORF">CXG81DRAFT_26557</name>
</gene>
<reference evidence="9" key="1">
    <citation type="journal article" date="2018" name="Nat. Microbiol.">
        <title>Leveraging single-cell genomics to expand the fungal tree of life.</title>
        <authorList>
            <person name="Ahrendt S.R."/>
            <person name="Quandt C.A."/>
            <person name="Ciobanu D."/>
            <person name="Clum A."/>
            <person name="Salamov A."/>
            <person name="Andreopoulos B."/>
            <person name="Cheng J.F."/>
            <person name="Woyke T."/>
            <person name="Pelin A."/>
            <person name="Henrissat B."/>
            <person name="Reynolds N.K."/>
            <person name="Benny G.L."/>
            <person name="Smith M.E."/>
            <person name="James T.Y."/>
            <person name="Grigoriev I.V."/>
        </authorList>
    </citation>
    <scope>NUCLEOTIDE SEQUENCE [LARGE SCALE GENOMIC DNA]</scope>
    <source>
        <strain evidence="9">ATCC 52028</strain>
    </source>
</reference>
<dbReference type="STRING" id="1555241.A0A4P9X6V3"/>
<organism evidence="8 9">
    <name type="scientific">Caulochytrium protostelioides</name>
    <dbReference type="NCBI Taxonomy" id="1555241"/>
    <lineage>
        <taxon>Eukaryota</taxon>
        <taxon>Fungi</taxon>
        <taxon>Fungi incertae sedis</taxon>
        <taxon>Chytridiomycota</taxon>
        <taxon>Chytridiomycota incertae sedis</taxon>
        <taxon>Chytridiomycetes</taxon>
        <taxon>Caulochytriales</taxon>
        <taxon>Caulochytriaceae</taxon>
        <taxon>Caulochytrium</taxon>
    </lineage>
</organism>
<dbReference type="Pfam" id="PF05700">
    <property type="entry name" value="BCAS2"/>
    <property type="match status" value="1"/>
</dbReference>
<dbReference type="GO" id="GO:0071011">
    <property type="term" value="C:precatalytic spliceosome"/>
    <property type="evidence" value="ECO:0007669"/>
    <property type="project" value="TreeGrafter"/>
</dbReference>
<feature type="region of interest" description="Disordered" evidence="7">
    <location>
        <begin position="90"/>
        <end position="113"/>
    </location>
</feature>
<evidence type="ECO:0000256" key="3">
    <source>
        <dbReference type="ARBA" id="ARBA00022664"/>
    </source>
</evidence>
<dbReference type="EMBL" id="ML014201">
    <property type="protein sequence ID" value="RKP00731.1"/>
    <property type="molecule type" value="Genomic_DNA"/>
</dbReference>
<evidence type="ECO:0000256" key="7">
    <source>
        <dbReference type="SAM" id="MobiDB-lite"/>
    </source>
</evidence>
<evidence type="ECO:0008006" key="10">
    <source>
        <dbReference type="Google" id="ProtNLM"/>
    </source>
</evidence>
<evidence type="ECO:0000256" key="4">
    <source>
        <dbReference type="ARBA" id="ARBA00022728"/>
    </source>
</evidence>
<evidence type="ECO:0000256" key="5">
    <source>
        <dbReference type="ARBA" id="ARBA00023187"/>
    </source>
</evidence>
<dbReference type="InterPro" id="IPR008409">
    <property type="entry name" value="SPF27"/>
</dbReference>
<dbReference type="OrthoDB" id="205794at2759"/>
<dbReference type="AlphaFoldDB" id="A0A4P9X6V3"/>
<proteinExistence type="inferred from homology"/>
<evidence type="ECO:0000256" key="6">
    <source>
        <dbReference type="ARBA" id="ARBA00023242"/>
    </source>
</evidence>
<keyword evidence="3" id="KW-0507">mRNA processing</keyword>
<evidence type="ECO:0000313" key="8">
    <source>
        <dbReference type="EMBL" id="RKP00731.1"/>
    </source>
</evidence>
<keyword evidence="6" id="KW-0539">Nucleus</keyword>
<name>A0A4P9X6V3_9FUNG</name>
<protein>
    <recommendedName>
        <fullName evidence="10">Pre-mRNA-splicing factor SPF27</fullName>
    </recommendedName>
</protein>